<organism evidence="1 2">
    <name type="scientific">Rhizobium leguminosarum</name>
    <dbReference type="NCBI Taxonomy" id="384"/>
    <lineage>
        <taxon>Bacteria</taxon>
        <taxon>Pseudomonadati</taxon>
        <taxon>Pseudomonadota</taxon>
        <taxon>Alphaproteobacteria</taxon>
        <taxon>Hyphomicrobiales</taxon>
        <taxon>Rhizobiaceae</taxon>
        <taxon>Rhizobium/Agrobacterium group</taxon>
        <taxon>Rhizobium</taxon>
    </lineage>
</organism>
<protein>
    <submittedName>
        <fullName evidence="1">Uncharacterized protein</fullName>
    </submittedName>
</protein>
<dbReference type="AlphaFoldDB" id="A0A6P0AYA2"/>
<comment type="caution">
    <text evidence="1">The sequence shown here is derived from an EMBL/GenBank/DDBJ whole genome shotgun (WGS) entry which is preliminary data.</text>
</comment>
<proteinExistence type="predicted"/>
<dbReference type="RefSeq" id="WP_131646278.1">
    <property type="nucleotide sequence ID" value="NZ_JAAXDO010000009.1"/>
</dbReference>
<dbReference type="EMBL" id="WUEZ01000001">
    <property type="protein sequence ID" value="NEI32539.1"/>
    <property type="molecule type" value="Genomic_DNA"/>
</dbReference>
<accession>A0A6P0AYA2</accession>
<name>A0A6P0AYA2_RHILE</name>
<evidence type="ECO:0000313" key="1">
    <source>
        <dbReference type="EMBL" id="NEI32539.1"/>
    </source>
</evidence>
<reference evidence="1 2" key="1">
    <citation type="submission" date="2019-12" db="EMBL/GenBank/DDBJ databases">
        <title>Rhizobium genotypes associated with high levels of biological nitrogen fixation by grain legumes in a temperate-maritime cropping system.</title>
        <authorList>
            <person name="Maluk M."/>
            <person name="Francesc Ferrando Molina F."/>
            <person name="Lopez Del Egido L."/>
            <person name="Lafos M."/>
            <person name="Langarica-Fuentes A."/>
            <person name="Gebre Yohannes G."/>
            <person name="Young M.W."/>
            <person name="Martin P."/>
            <person name="Gantlett R."/>
            <person name="Kenicer G."/>
            <person name="Hawes C."/>
            <person name="Begg G.S."/>
            <person name="Quilliam R.S."/>
            <person name="Squire G.R."/>
            <person name="Poole P.S."/>
            <person name="Young P.W."/>
            <person name="Iannetta P.M."/>
            <person name="James E.K."/>
        </authorList>
    </citation>
    <scope>NUCLEOTIDE SEQUENCE [LARGE SCALE GENOMIC DNA]</scope>
    <source>
        <strain evidence="1 2">JHI1096</strain>
    </source>
</reference>
<evidence type="ECO:0000313" key="2">
    <source>
        <dbReference type="Proteomes" id="UP000471560"/>
    </source>
</evidence>
<dbReference type="Proteomes" id="UP000471560">
    <property type="component" value="Unassembled WGS sequence"/>
</dbReference>
<sequence length="69" mass="7644">MEIFKAGGCIPLQEIKGAEIIVLKVGNEYCDGDGACGLEKICNINDEKYIYERRASDENGALAMFRISR</sequence>
<gene>
    <name evidence="1" type="ORF">GR204_00675</name>
</gene>